<name>A0ABU0JJN3_9HYPH</name>
<evidence type="ECO:0000256" key="6">
    <source>
        <dbReference type="ARBA" id="ARBA00023136"/>
    </source>
</evidence>
<evidence type="ECO:0000256" key="3">
    <source>
        <dbReference type="ARBA" id="ARBA00022475"/>
    </source>
</evidence>
<evidence type="ECO:0000313" key="8">
    <source>
        <dbReference type="EMBL" id="MDQ0474492.1"/>
    </source>
</evidence>
<evidence type="ECO:0000256" key="5">
    <source>
        <dbReference type="ARBA" id="ARBA00022989"/>
    </source>
</evidence>
<comment type="caution">
    <text evidence="8">The sequence shown here is derived from an EMBL/GenBank/DDBJ whole genome shotgun (WGS) entry which is preliminary data.</text>
</comment>
<keyword evidence="5 7" id="KW-1133">Transmembrane helix</keyword>
<feature type="transmembrane region" description="Helical" evidence="7">
    <location>
        <begin position="7"/>
        <end position="25"/>
    </location>
</feature>
<evidence type="ECO:0000256" key="7">
    <source>
        <dbReference type="SAM" id="Phobius"/>
    </source>
</evidence>
<comment type="subcellular location">
    <subcellularLocation>
        <location evidence="1">Cell membrane</location>
        <topology evidence="1">Multi-pass membrane protein</topology>
    </subcellularLocation>
</comment>
<organism evidence="8 9">
    <name type="scientific">Labrys wisconsinensis</name>
    <dbReference type="NCBI Taxonomy" id="425677"/>
    <lineage>
        <taxon>Bacteria</taxon>
        <taxon>Pseudomonadati</taxon>
        <taxon>Pseudomonadota</taxon>
        <taxon>Alphaproteobacteria</taxon>
        <taxon>Hyphomicrobiales</taxon>
        <taxon>Xanthobacteraceae</taxon>
        <taxon>Labrys</taxon>
    </lineage>
</organism>
<feature type="transmembrane region" description="Helical" evidence="7">
    <location>
        <begin position="105"/>
        <end position="124"/>
    </location>
</feature>
<reference evidence="8 9" key="1">
    <citation type="submission" date="2023-07" db="EMBL/GenBank/DDBJ databases">
        <title>Genomic Encyclopedia of Type Strains, Phase IV (KMG-IV): sequencing the most valuable type-strain genomes for metagenomic binning, comparative biology and taxonomic classification.</title>
        <authorList>
            <person name="Goeker M."/>
        </authorList>
    </citation>
    <scope>NUCLEOTIDE SEQUENCE [LARGE SCALE GENOMIC DNA]</scope>
    <source>
        <strain evidence="8 9">DSM 19619</strain>
    </source>
</reference>
<dbReference type="RefSeq" id="WP_307284199.1">
    <property type="nucleotide sequence ID" value="NZ_JAUSVX010000023.1"/>
</dbReference>
<dbReference type="Proteomes" id="UP001242480">
    <property type="component" value="Unassembled WGS sequence"/>
</dbReference>
<gene>
    <name evidence="8" type="ORF">QO011_007533</name>
</gene>
<comment type="similarity">
    <text evidence="2">Belongs to the DoxX family.</text>
</comment>
<keyword evidence="6 7" id="KW-0472">Membrane</keyword>
<sequence>MPSETRFVPALGRVLIAVIFLLSGFGKLTAPGATMGYIASAGLPLPVVGLIIAIVVELGGGILLVLGYQTRLVALILALFSVAAALSFHNNFADQGQMINFLKNLAMAGGLLQIVAFGAGSLSLDARRGGAGA</sequence>
<keyword evidence="4 7" id="KW-0812">Transmembrane</keyword>
<dbReference type="PANTHER" id="PTHR33452:SF1">
    <property type="entry name" value="INNER MEMBRANE PROTEIN YPHA-RELATED"/>
    <property type="match status" value="1"/>
</dbReference>
<proteinExistence type="inferred from homology"/>
<accession>A0ABU0JJN3</accession>
<protein>
    <submittedName>
        <fullName evidence="8">Oxidoreductase</fullName>
    </submittedName>
</protein>
<evidence type="ECO:0000256" key="1">
    <source>
        <dbReference type="ARBA" id="ARBA00004651"/>
    </source>
</evidence>
<keyword evidence="9" id="KW-1185">Reference proteome</keyword>
<dbReference type="EMBL" id="JAUSVX010000023">
    <property type="protein sequence ID" value="MDQ0474492.1"/>
    <property type="molecule type" value="Genomic_DNA"/>
</dbReference>
<evidence type="ECO:0000313" key="9">
    <source>
        <dbReference type="Proteomes" id="UP001242480"/>
    </source>
</evidence>
<dbReference type="PANTHER" id="PTHR33452">
    <property type="entry name" value="OXIDOREDUCTASE CATD-RELATED"/>
    <property type="match status" value="1"/>
</dbReference>
<dbReference type="Pfam" id="PF07681">
    <property type="entry name" value="DoxX"/>
    <property type="match status" value="1"/>
</dbReference>
<keyword evidence="3" id="KW-1003">Cell membrane</keyword>
<evidence type="ECO:0000256" key="2">
    <source>
        <dbReference type="ARBA" id="ARBA00006679"/>
    </source>
</evidence>
<feature type="transmembrane region" description="Helical" evidence="7">
    <location>
        <begin position="73"/>
        <end position="93"/>
    </location>
</feature>
<dbReference type="InterPro" id="IPR032808">
    <property type="entry name" value="DoxX"/>
</dbReference>
<feature type="transmembrane region" description="Helical" evidence="7">
    <location>
        <begin position="45"/>
        <end position="66"/>
    </location>
</feature>
<evidence type="ECO:0000256" key="4">
    <source>
        <dbReference type="ARBA" id="ARBA00022692"/>
    </source>
</evidence>
<dbReference type="InterPro" id="IPR051907">
    <property type="entry name" value="DoxX-like_oxidoreductase"/>
</dbReference>